<accession>A0A6A7FT86</accession>
<sequence>MEISYVKSCQIPINMRIKINSVDVGKAMRAPPSSLEMLRQPLLEFSPWADSKKAADLLVQCQVFDGRFPFSLQVETAFKEMRERWDWYEWLELPVLVSDLPRNATLVFTVWDSKIPGEMFCIGTTSVRLFDANGEMNTGMKNLRLVEDPNREDTPEIKKIVHQLNELDLKQSKYQQGQTEQVAWMDGIVFGQIGKLTDNLKNESKSPYLNIQFPTFKYGSDNLSVLYYEQGYVSYYTYPRNPRHCRLYDPSAGMENIVEKKHLALARSLRAGLDDRDIRPNAAIKKKLSEIMEYPPTTVLTGSELDLFWKHRHYLSEHTAALTKFVKCINWDNPDQKKVAKHMLKEWAVLDAETALELLGPSFTVPEVRQYAVKRLGESSDDDLMLYLLQLVQALKYEPFTPDTFTFNEAHYSDDFDMVVQQQQKASATAGAVKTADEGSTRKQSTGSKETLSKADTTSQASVGSSNTTAATVSVASSNTTAATADAASVGSAAALASTAAAEAVGANTSSTEGSGSLLDLLIQRASSNLVLATSLYWFLKVECESSSDQQQQQQRSSHNNGSSDSKSSICQYALDSLLSTLRSGDKSSRYTAHCLSRQTKLVETLVAKVQEMRGKSTRDQKVRFLKNSLADPELEVAHFPQPLPLLLDPTVMVTGVDLDSVRVFKSALEPCKLSFITVAGEGSADGSEPAAPLYHTIFKVGDDLRQDQLILQLITLLERLLLRENLDLKLTPYRVLATAPKHGFVQFIDAAVIAEILREDGSILNFLRKKQADPDAPLGISPQVLDNYIRSCAGYCIITYILGVGDRHHDNLMLTSDGCFFHIDFGYILGRDPKPMPPLIKLSRDITDGMGGQGSEHYQQFRQLCRTTFLSLRRHANLVLNLFSLMVGASIPDIALEPEKAVKKVQDRLHLDLTDEQASSKILSVLHDSANAVMEAVAENLHRFTQYIRN</sequence>
<dbReference type="Gene3D" id="1.10.1070.11">
    <property type="entry name" value="Phosphatidylinositol 3-/4-kinase, catalytic domain"/>
    <property type="match status" value="1"/>
</dbReference>
<evidence type="ECO:0000259" key="11">
    <source>
        <dbReference type="PROSITE" id="PS50290"/>
    </source>
</evidence>
<dbReference type="SUPFAM" id="SSF49562">
    <property type="entry name" value="C2 domain (Calcium/lipid-binding domain, CaLB)"/>
    <property type="match status" value="1"/>
</dbReference>
<evidence type="ECO:0000256" key="10">
    <source>
        <dbReference type="SAM" id="MobiDB-lite"/>
    </source>
</evidence>
<feature type="domain" description="PIK helical" evidence="12">
    <location>
        <begin position="274"/>
        <end position="564"/>
    </location>
</feature>
<evidence type="ECO:0000256" key="9">
    <source>
        <dbReference type="PROSITE-ProRule" id="PRU00880"/>
    </source>
</evidence>
<dbReference type="PROSITE" id="PS50290">
    <property type="entry name" value="PI3_4_KINASE_3"/>
    <property type="match status" value="1"/>
</dbReference>
<evidence type="ECO:0000256" key="8">
    <source>
        <dbReference type="PIRNR" id="PIRNR000587"/>
    </source>
</evidence>
<proteinExistence type="evidence at transcript level"/>
<dbReference type="InterPro" id="IPR057756">
    <property type="entry name" value="PI3-kinase_type3/VPS34_cat"/>
</dbReference>
<evidence type="ECO:0000259" key="13">
    <source>
        <dbReference type="PROSITE" id="PS51547"/>
    </source>
</evidence>
<dbReference type="GO" id="GO:0000045">
    <property type="term" value="P:autophagosome assembly"/>
    <property type="evidence" value="ECO:0007669"/>
    <property type="project" value="TreeGrafter"/>
</dbReference>
<keyword evidence="4 8" id="KW-0547">Nucleotide-binding</keyword>
<dbReference type="Gene3D" id="1.25.40.70">
    <property type="entry name" value="Phosphatidylinositol 3-kinase, accessory domain (PIK)"/>
    <property type="match status" value="1"/>
</dbReference>
<dbReference type="PROSITE" id="PS00915">
    <property type="entry name" value="PI3_4_KINASE_1"/>
    <property type="match status" value="1"/>
</dbReference>
<dbReference type="InterPro" id="IPR008290">
    <property type="entry name" value="PI3K_Vps34"/>
</dbReference>
<name>A0A6A7FT86_9CRUS</name>
<dbReference type="InterPro" id="IPR015433">
    <property type="entry name" value="PI3/4_kinase"/>
</dbReference>
<organism evidence="14">
    <name type="scientific">Hirondellea gigas</name>
    <dbReference type="NCBI Taxonomy" id="1518452"/>
    <lineage>
        <taxon>Eukaryota</taxon>
        <taxon>Metazoa</taxon>
        <taxon>Ecdysozoa</taxon>
        <taxon>Arthropoda</taxon>
        <taxon>Crustacea</taxon>
        <taxon>Multicrustacea</taxon>
        <taxon>Malacostraca</taxon>
        <taxon>Eumalacostraca</taxon>
        <taxon>Peracarida</taxon>
        <taxon>Amphipoda</taxon>
        <taxon>Amphilochidea</taxon>
        <taxon>Lysianassida</taxon>
        <taxon>Lysianassidira</taxon>
        <taxon>Lysianassoidea</taxon>
        <taxon>Lysianassidae</taxon>
        <taxon>Hirondellea</taxon>
    </lineage>
</organism>
<dbReference type="GO" id="GO:0034271">
    <property type="term" value="C:phosphatidylinositol 3-kinase complex, class III, type I"/>
    <property type="evidence" value="ECO:0007669"/>
    <property type="project" value="TreeGrafter"/>
</dbReference>
<dbReference type="Pfam" id="PF00792">
    <property type="entry name" value="PI3K_C2"/>
    <property type="match status" value="1"/>
</dbReference>
<evidence type="ECO:0000259" key="12">
    <source>
        <dbReference type="PROSITE" id="PS51545"/>
    </source>
</evidence>
<evidence type="ECO:0000256" key="7">
    <source>
        <dbReference type="ARBA" id="ARBA00023985"/>
    </source>
</evidence>
<dbReference type="InterPro" id="IPR011009">
    <property type="entry name" value="Kinase-like_dom_sf"/>
</dbReference>
<dbReference type="SUPFAM" id="SSF56112">
    <property type="entry name" value="Protein kinase-like (PK-like)"/>
    <property type="match status" value="1"/>
</dbReference>
<dbReference type="GO" id="GO:0000407">
    <property type="term" value="C:phagophore assembly site"/>
    <property type="evidence" value="ECO:0007669"/>
    <property type="project" value="TreeGrafter"/>
</dbReference>
<dbReference type="Pfam" id="PF00613">
    <property type="entry name" value="PI3Ka"/>
    <property type="match status" value="1"/>
</dbReference>
<dbReference type="InterPro" id="IPR000403">
    <property type="entry name" value="PI3/4_kinase_cat_dom"/>
</dbReference>
<dbReference type="InterPro" id="IPR035892">
    <property type="entry name" value="C2_domain_sf"/>
</dbReference>
<comment type="similarity">
    <text evidence="8 9">Belongs to the PI3/PI4-kinase family.</text>
</comment>
<dbReference type="SMART" id="SM00142">
    <property type="entry name" value="PI3K_C2"/>
    <property type="match status" value="1"/>
</dbReference>
<dbReference type="EMBL" id="IACT01002534">
    <property type="protein sequence ID" value="LAC21806.1"/>
    <property type="molecule type" value="mRNA"/>
</dbReference>
<evidence type="ECO:0000256" key="5">
    <source>
        <dbReference type="ARBA" id="ARBA00022777"/>
    </source>
</evidence>
<evidence type="ECO:0000256" key="2">
    <source>
        <dbReference type="ARBA" id="ARBA00019787"/>
    </source>
</evidence>
<keyword evidence="5 8" id="KW-0418">Kinase</keyword>
<dbReference type="Pfam" id="PF00454">
    <property type="entry name" value="PI3_PI4_kinase"/>
    <property type="match status" value="1"/>
</dbReference>
<feature type="region of interest" description="Disordered" evidence="10">
    <location>
        <begin position="429"/>
        <end position="468"/>
    </location>
</feature>
<reference evidence="14" key="1">
    <citation type="submission" date="2017-11" db="EMBL/GenBank/DDBJ databases">
        <title>The sensing device of the deep-sea amphipod.</title>
        <authorList>
            <person name="Kobayashi H."/>
            <person name="Nagahama T."/>
            <person name="Arai W."/>
            <person name="Sasagawa Y."/>
            <person name="Umeda M."/>
            <person name="Hayashi T."/>
            <person name="Nikaido I."/>
            <person name="Watanabe H."/>
            <person name="Oguri K."/>
            <person name="Kitazato H."/>
            <person name="Fujioka K."/>
            <person name="Kido Y."/>
            <person name="Takami H."/>
        </authorList>
    </citation>
    <scope>NUCLEOTIDE SEQUENCE</scope>
    <source>
        <tissue evidence="14">Whole body</tissue>
    </source>
</reference>
<evidence type="ECO:0000256" key="4">
    <source>
        <dbReference type="ARBA" id="ARBA00022741"/>
    </source>
</evidence>
<evidence type="ECO:0000313" key="14">
    <source>
        <dbReference type="EMBL" id="LAC21806.1"/>
    </source>
</evidence>
<dbReference type="InterPro" id="IPR036940">
    <property type="entry name" value="PI3/4_kinase_cat_sf"/>
</dbReference>
<feature type="compositionally biased region" description="Polar residues" evidence="10">
    <location>
        <begin position="442"/>
        <end position="460"/>
    </location>
</feature>
<dbReference type="PIRSF" id="PIRSF000587">
    <property type="entry name" value="PI3K_Vps34"/>
    <property type="match status" value="1"/>
</dbReference>
<dbReference type="GO" id="GO:0016303">
    <property type="term" value="F:1-phosphatidylinositol-3-kinase activity"/>
    <property type="evidence" value="ECO:0007669"/>
    <property type="project" value="UniProtKB-UniRule"/>
</dbReference>
<dbReference type="InterPro" id="IPR018936">
    <property type="entry name" value="PI3/4_kinase_CS"/>
</dbReference>
<dbReference type="Gene3D" id="3.30.1010.10">
    <property type="entry name" value="Phosphatidylinositol 3-kinase Catalytic Subunit, Chain A, domain 4"/>
    <property type="match status" value="1"/>
</dbReference>
<dbReference type="InterPro" id="IPR042236">
    <property type="entry name" value="PI3K_accessory_sf"/>
</dbReference>
<dbReference type="CDD" id="cd00896">
    <property type="entry name" value="PI3Kc_III"/>
    <property type="match status" value="1"/>
</dbReference>
<evidence type="ECO:0000256" key="3">
    <source>
        <dbReference type="ARBA" id="ARBA00022679"/>
    </source>
</evidence>
<dbReference type="GO" id="GO:0006897">
    <property type="term" value="P:endocytosis"/>
    <property type="evidence" value="ECO:0007669"/>
    <property type="project" value="TreeGrafter"/>
</dbReference>
<dbReference type="SMART" id="SM00145">
    <property type="entry name" value="PI3Ka"/>
    <property type="match status" value="1"/>
</dbReference>
<dbReference type="InterPro" id="IPR016024">
    <property type="entry name" value="ARM-type_fold"/>
</dbReference>
<dbReference type="GO" id="GO:0005777">
    <property type="term" value="C:peroxisome"/>
    <property type="evidence" value="ECO:0007669"/>
    <property type="project" value="TreeGrafter"/>
</dbReference>
<dbReference type="GO" id="GO:0034272">
    <property type="term" value="C:phosphatidylinositol 3-kinase complex, class III, type II"/>
    <property type="evidence" value="ECO:0007669"/>
    <property type="project" value="TreeGrafter"/>
</dbReference>
<dbReference type="PANTHER" id="PTHR10048:SF7">
    <property type="entry name" value="PHOSPHATIDYLINOSITOL 3-KINASE CATALYTIC SUBUNIT TYPE 3"/>
    <property type="match status" value="1"/>
</dbReference>
<dbReference type="Gene3D" id="2.60.40.150">
    <property type="entry name" value="C2 domain"/>
    <property type="match status" value="1"/>
</dbReference>
<dbReference type="PANTHER" id="PTHR10048">
    <property type="entry name" value="PHOSPHATIDYLINOSITOL KINASE"/>
    <property type="match status" value="1"/>
</dbReference>
<dbReference type="PROSITE" id="PS00916">
    <property type="entry name" value="PI3_4_KINASE_2"/>
    <property type="match status" value="1"/>
</dbReference>
<protein>
    <recommendedName>
        <fullName evidence="2 8">Phosphatidylinositol 3-kinase catalytic subunit type 3</fullName>
        <ecNumber evidence="1 8">2.7.1.137</ecNumber>
    </recommendedName>
</protein>
<dbReference type="FunFam" id="3.30.1010.10:FF:000002">
    <property type="entry name" value="Phosphatidylinositol 3-kinase catalytic subunit type 3"/>
    <property type="match status" value="1"/>
</dbReference>
<dbReference type="GO" id="GO:0048015">
    <property type="term" value="P:phosphatidylinositol-mediated signaling"/>
    <property type="evidence" value="ECO:0007669"/>
    <property type="project" value="TreeGrafter"/>
</dbReference>
<dbReference type="SMART" id="SM00146">
    <property type="entry name" value="PI3Kc"/>
    <property type="match status" value="1"/>
</dbReference>
<comment type="catalytic activity">
    <reaction evidence="7">
        <text>a 1,2-diacyl-sn-glycero-3-phospho-(1D-myo-inositol) + ATP = a 1,2-diacyl-sn-glycero-3-phospho-(1D-myo-inositol-3-phosphate) + ADP + H(+)</text>
        <dbReference type="Rhea" id="RHEA:12709"/>
        <dbReference type="ChEBI" id="CHEBI:15378"/>
        <dbReference type="ChEBI" id="CHEBI:30616"/>
        <dbReference type="ChEBI" id="CHEBI:57880"/>
        <dbReference type="ChEBI" id="CHEBI:58088"/>
        <dbReference type="ChEBI" id="CHEBI:456216"/>
        <dbReference type="EC" id="2.7.1.137"/>
    </reaction>
    <physiologicalReaction direction="left-to-right" evidence="7">
        <dbReference type="Rhea" id="RHEA:12710"/>
    </physiologicalReaction>
</comment>
<dbReference type="GO" id="GO:0005524">
    <property type="term" value="F:ATP binding"/>
    <property type="evidence" value="ECO:0007669"/>
    <property type="project" value="UniProtKB-UniRule"/>
</dbReference>
<dbReference type="InterPro" id="IPR001263">
    <property type="entry name" value="PI3K_accessory_dom"/>
</dbReference>
<dbReference type="PROSITE" id="PS51547">
    <property type="entry name" value="C2_PI3K"/>
    <property type="match status" value="1"/>
</dbReference>
<dbReference type="SUPFAM" id="SSF48371">
    <property type="entry name" value="ARM repeat"/>
    <property type="match status" value="1"/>
</dbReference>
<keyword evidence="3 8" id="KW-0808">Transferase</keyword>
<dbReference type="FunFam" id="1.10.1070.11:FF:000002">
    <property type="entry name" value="Phosphatidylinositol 3-kinase catalytic subunit type 3"/>
    <property type="match status" value="1"/>
</dbReference>
<dbReference type="EC" id="2.7.1.137" evidence="1 8"/>
<feature type="domain" description="PI3K/PI4K catalytic" evidence="11">
    <location>
        <begin position="658"/>
        <end position="935"/>
    </location>
</feature>
<evidence type="ECO:0000256" key="1">
    <source>
        <dbReference type="ARBA" id="ARBA00012073"/>
    </source>
</evidence>
<evidence type="ECO:0000256" key="6">
    <source>
        <dbReference type="ARBA" id="ARBA00022840"/>
    </source>
</evidence>
<dbReference type="PROSITE" id="PS51545">
    <property type="entry name" value="PIK_HELICAL"/>
    <property type="match status" value="1"/>
</dbReference>
<dbReference type="AlphaFoldDB" id="A0A6A7FT86"/>
<feature type="domain" description="C2 PI3K-type" evidence="13">
    <location>
        <begin position="38"/>
        <end position="191"/>
    </location>
</feature>
<dbReference type="InterPro" id="IPR002420">
    <property type="entry name" value="PI3K-type_C2_dom"/>
</dbReference>
<dbReference type="GO" id="GO:0005768">
    <property type="term" value="C:endosome"/>
    <property type="evidence" value="ECO:0007669"/>
    <property type="project" value="TreeGrafter"/>
</dbReference>
<keyword evidence="6 8" id="KW-0067">ATP-binding</keyword>